<evidence type="ECO:0000259" key="1">
    <source>
        <dbReference type="Pfam" id="PF07045"/>
    </source>
</evidence>
<dbReference type="InterPro" id="IPR010753">
    <property type="entry name" value="DUF1330"/>
</dbReference>
<dbReference type="SUPFAM" id="SSF54909">
    <property type="entry name" value="Dimeric alpha+beta barrel"/>
    <property type="match status" value="1"/>
</dbReference>
<dbReference type="RefSeq" id="WP_182212933.1">
    <property type="nucleotide sequence ID" value="NZ_JACEZS010000001.1"/>
</dbReference>
<reference evidence="2 3" key="1">
    <citation type="submission" date="2020-07" db="EMBL/GenBank/DDBJ databases">
        <title>Novel species isolated from subtropical streams in China.</title>
        <authorList>
            <person name="Lu H."/>
        </authorList>
    </citation>
    <scope>NUCLEOTIDE SEQUENCE [LARGE SCALE GENOMIC DNA]</scope>
    <source>
        <strain evidence="2 3">FT3S</strain>
    </source>
</reference>
<sequence>MAAYVIGALTVHNTDWQQEYGAKMPALIQKHGGKLLARAPASQLEGEALLHGVTVMIEFPTTEQAQAWHADPEHLPLQKLRQGGSHMDMMLVGGL</sequence>
<dbReference type="Proteomes" id="UP000566711">
    <property type="component" value="Unassembled WGS sequence"/>
</dbReference>
<feature type="domain" description="DUF1330" evidence="1">
    <location>
        <begin position="3"/>
        <end position="94"/>
    </location>
</feature>
<dbReference type="AlphaFoldDB" id="A0A7W2EDP6"/>
<dbReference type="PANTHER" id="PTHR41521">
    <property type="match status" value="1"/>
</dbReference>
<dbReference type="PANTHER" id="PTHR41521:SF4">
    <property type="entry name" value="BLR0684 PROTEIN"/>
    <property type="match status" value="1"/>
</dbReference>
<evidence type="ECO:0000313" key="2">
    <source>
        <dbReference type="EMBL" id="MBA5603745.1"/>
    </source>
</evidence>
<protein>
    <submittedName>
        <fullName evidence="2">DUF1330 domain-containing protein</fullName>
    </submittedName>
</protein>
<gene>
    <name evidence="2" type="ORF">H3H36_00010</name>
</gene>
<organism evidence="2 3">
    <name type="scientific">Rugamonas fusca</name>
    <dbReference type="NCBI Taxonomy" id="2758568"/>
    <lineage>
        <taxon>Bacteria</taxon>
        <taxon>Pseudomonadati</taxon>
        <taxon>Pseudomonadota</taxon>
        <taxon>Betaproteobacteria</taxon>
        <taxon>Burkholderiales</taxon>
        <taxon>Oxalobacteraceae</taxon>
        <taxon>Telluria group</taxon>
        <taxon>Rugamonas</taxon>
    </lineage>
</organism>
<evidence type="ECO:0000313" key="3">
    <source>
        <dbReference type="Proteomes" id="UP000566711"/>
    </source>
</evidence>
<dbReference type="Pfam" id="PF07045">
    <property type="entry name" value="DUF1330"/>
    <property type="match status" value="1"/>
</dbReference>
<dbReference type="EMBL" id="JACEZS010000001">
    <property type="protein sequence ID" value="MBA5603745.1"/>
    <property type="molecule type" value="Genomic_DNA"/>
</dbReference>
<proteinExistence type="predicted"/>
<comment type="caution">
    <text evidence="2">The sequence shown here is derived from an EMBL/GenBank/DDBJ whole genome shotgun (WGS) entry which is preliminary data.</text>
</comment>
<name>A0A7W2EDP6_9BURK</name>
<dbReference type="InterPro" id="IPR011008">
    <property type="entry name" value="Dimeric_a/b-barrel"/>
</dbReference>
<accession>A0A7W2EDP6</accession>
<dbReference type="Gene3D" id="3.30.70.100">
    <property type="match status" value="1"/>
</dbReference>
<keyword evidence="3" id="KW-1185">Reference proteome</keyword>